<feature type="transmembrane region" description="Helical" evidence="1">
    <location>
        <begin position="60"/>
        <end position="83"/>
    </location>
</feature>
<feature type="transmembrane region" description="Helical" evidence="1">
    <location>
        <begin position="235"/>
        <end position="254"/>
    </location>
</feature>
<feature type="transmembrane region" description="Helical" evidence="1">
    <location>
        <begin position="123"/>
        <end position="144"/>
    </location>
</feature>
<dbReference type="eggNOG" id="ENOG5033XHG">
    <property type="taxonomic scope" value="Bacteria"/>
</dbReference>
<keyword evidence="1" id="KW-0812">Transmembrane</keyword>
<accession>D1P7J5</accession>
<feature type="transmembrane region" description="Helical" evidence="1">
    <location>
        <begin position="12"/>
        <end position="29"/>
    </location>
</feature>
<dbReference type="HOGENOM" id="CLU_736995_0_0_6"/>
<comment type="caution">
    <text evidence="2">The sequence shown here is derived from an EMBL/GenBank/DDBJ whole genome shotgun (WGS) entry which is preliminary data.</text>
</comment>
<keyword evidence="1" id="KW-0472">Membrane</keyword>
<keyword evidence="1" id="KW-1133">Transmembrane helix</keyword>
<feature type="transmembrane region" description="Helical" evidence="1">
    <location>
        <begin position="89"/>
        <end position="108"/>
    </location>
</feature>
<reference evidence="2" key="1">
    <citation type="submission" date="2009-12" db="EMBL/GenBank/DDBJ databases">
        <authorList>
            <person name="Weinstock G."/>
            <person name="Sodergren E."/>
            <person name="Clifton S."/>
            <person name="Fulton L."/>
            <person name="Fulton B."/>
            <person name="Courtney L."/>
            <person name="Fronick C."/>
            <person name="Harrison M."/>
            <person name="Strong C."/>
            <person name="Farmer C."/>
            <person name="Delahaunty K."/>
            <person name="Markovic C."/>
            <person name="Hall O."/>
            <person name="Minx P."/>
            <person name="Tomlinson C."/>
            <person name="Mitreva M."/>
            <person name="Nelson J."/>
            <person name="Hou S."/>
            <person name="Wollam A."/>
            <person name="Pepin K.H."/>
            <person name="Johnson M."/>
            <person name="Bhonagiri V."/>
            <person name="Nash W.E."/>
            <person name="Warren W."/>
            <person name="Chinwalla A."/>
            <person name="Mardis E.R."/>
            <person name="Wilson R.K."/>
        </authorList>
    </citation>
    <scope>NUCLEOTIDE SEQUENCE [LARGE SCALE GENOMIC DNA]</scope>
    <source>
        <strain evidence="2">DSM 4541</strain>
    </source>
</reference>
<evidence type="ECO:0000313" key="3">
    <source>
        <dbReference type="Proteomes" id="UP000005512"/>
    </source>
</evidence>
<proteinExistence type="predicted"/>
<evidence type="ECO:0008006" key="4">
    <source>
        <dbReference type="Google" id="ProtNLM"/>
    </source>
</evidence>
<protein>
    <recommendedName>
        <fullName evidence="4">O-antigen polymerase</fullName>
    </recommendedName>
</protein>
<dbReference type="EMBL" id="ABXV02000051">
    <property type="protein sequence ID" value="EFB70735.1"/>
    <property type="molecule type" value="Genomic_DNA"/>
</dbReference>
<dbReference type="RefSeq" id="WP_006816206.1">
    <property type="nucleotide sequence ID" value="NZ_GG703822.1"/>
</dbReference>
<feature type="transmembrane region" description="Helical" evidence="1">
    <location>
        <begin position="201"/>
        <end position="229"/>
    </location>
</feature>
<sequence length="381" mass="43700">MQKNKINLDIKKSSDVWLLSSIILFFSIILPSPIITYGTQLVFLGFISTFIYLSNNSVKIRSLIVTLSLISFILVWTSIQSFFLLHQELIWLQTMRVCFWIICSYFIFEKISRFNNDTYIKSIRIVILILSLSVIIQFSSYYLLSFNIDYSEMLGGINSRTSYSNGAFRPSGLTAEPSIISGIIVSLLTIYYLIKPKLDVYYFIGAISCFLTLSTLGIILISLYLTIILFKKNNLPIFILFLCPLLLISIPEILERYDIFQSGLDSSNNIKFEIIKNLLSSEHLLYFGYGLTGKSISAPLFYEALYDLTIFGSFFVIFGVPIGILLVITFLIFLAHINFNFKEKSLILLCFMKISSPTFIFFNLFIILIIIISQKNAKKYE</sequence>
<name>D1P7J5_9GAMM</name>
<organism evidence="2 3">
    <name type="scientific">Providencia rustigianii DSM 4541</name>
    <dbReference type="NCBI Taxonomy" id="500637"/>
    <lineage>
        <taxon>Bacteria</taxon>
        <taxon>Pseudomonadati</taxon>
        <taxon>Pseudomonadota</taxon>
        <taxon>Gammaproteobacteria</taxon>
        <taxon>Enterobacterales</taxon>
        <taxon>Morganellaceae</taxon>
        <taxon>Providencia</taxon>
    </lineage>
</organism>
<evidence type="ECO:0000313" key="2">
    <source>
        <dbReference type="EMBL" id="EFB70735.1"/>
    </source>
</evidence>
<gene>
    <name evidence="2" type="ORF">PROVRUST_08216</name>
</gene>
<dbReference type="STRING" id="500637.PROVRUST_08216"/>
<feature type="transmembrane region" description="Helical" evidence="1">
    <location>
        <begin position="35"/>
        <end position="53"/>
    </location>
</feature>
<feature type="transmembrane region" description="Helical" evidence="1">
    <location>
        <begin position="308"/>
        <end position="334"/>
    </location>
</feature>
<dbReference type="AlphaFoldDB" id="D1P7J5"/>
<keyword evidence="3" id="KW-1185">Reference proteome</keyword>
<dbReference type="Proteomes" id="UP000005512">
    <property type="component" value="Unassembled WGS sequence"/>
</dbReference>
<feature type="transmembrane region" description="Helical" evidence="1">
    <location>
        <begin position="346"/>
        <end position="372"/>
    </location>
</feature>
<evidence type="ECO:0000256" key="1">
    <source>
        <dbReference type="SAM" id="Phobius"/>
    </source>
</evidence>
<feature type="transmembrane region" description="Helical" evidence="1">
    <location>
        <begin position="178"/>
        <end position="194"/>
    </location>
</feature>